<organism evidence="1">
    <name type="scientific">marine metagenome</name>
    <dbReference type="NCBI Taxonomy" id="408172"/>
    <lineage>
        <taxon>unclassified sequences</taxon>
        <taxon>metagenomes</taxon>
        <taxon>ecological metagenomes</taxon>
    </lineage>
</organism>
<sequence length="58" mass="6966">MTEIIKQDIEKLIVKLHETDARFQELEIQWLQAKQSEDDDKLDVISREMFATWGIIYI</sequence>
<name>A0A381Y336_9ZZZZ</name>
<protein>
    <submittedName>
        <fullName evidence="1">Uncharacterized protein</fullName>
    </submittedName>
</protein>
<evidence type="ECO:0000313" key="1">
    <source>
        <dbReference type="EMBL" id="SVA71280.1"/>
    </source>
</evidence>
<gene>
    <name evidence="1" type="ORF">METZ01_LOCUS124134</name>
</gene>
<accession>A0A381Y336</accession>
<dbReference type="AlphaFoldDB" id="A0A381Y336"/>
<dbReference type="EMBL" id="UINC01017253">
    <property type="protein sequence ID" value="SVA71280.1"/>
    <property type="molecule type" value="Genomic_DNA"/>
</dbReference>
<reference evidence="1" key="1">
    <citation type="submission" date="2018-05" db="EMBL/GenBank/DDBJ databases">
        <authorList>
            <person name="Lanie J.A."/>
            <person name="Ng W.-L."/>
            <person name="Kazmierczak K.M."/>
            <person name="Andrzejewski T.M."/>
            <person name="Davidsen T.M."/>
            <person name="Wayne K.J."/>
            <person name="Tettelin H."/>
            <person name="Glass J.I."/>
            <person name="Rusch D."/>
            <person name="Podicherti R."/>
            <person name="Tsui H.-C.T."/>
            <person name="Winkler M.E."/>
        </authorList>
    </citation>
    <scope>NUCLEOTIDE SEQUENCE</scope>
</reference>
<proteinExistence type="predicted"/>